<dbReference type="eggNOG" id="ENOG502ZK8M">
    <property type="taxonomic scope" value="Bacteria"/>
</dbReference>
<name>B2J1I8_NOSP7</name>
<accession>B2J1I8</accession>
<organism evidence="2 3">
    <name type="scientific">Nostoc punctiforme (strain ATCC 29133 / PCC 73102)</name>
    <dbReference type="NCBI Taxonomy" id="63737"/>
    <lineage>
        <taxon>Bacteria</taxon>
        <taxon>Bacillati</taxon>
        <taxon>Cyanobacteriota</taxon>
        <taxon>Cyanophyceae</taxon>
        <taxon>Nostocales</taxon>
        <taxon>Nostocaceae</taxon>
        <taxon>Nostoc</taxon>
    </lineage>
</organism>
<protein>
    <recommendedName>
        <fullName evidence="4">Lipoprotein</fullName>
    </recommendedName>
</protein>
<reference evidence="3" key="1">
    <citation type="submission" date="2008-04" db="EMBL/GenBank/DDBJ databases">
        <title>Complete sequence of chromosome of Nostoc punctiforme ATCC 29133.</title>
        <authorList>
            <consortium name="US DOE Joint Genome Institute"/>
            <person name="Copeland A."/>
            <person name="Lucas S."/>
            <person name="Lapidus A."/>
            <person name="Glavina del Rio T."/>
            <person name="Dalin E."/>
            <person name="Tice H."/>
            <person name="Pitluck S."/>
            <person name="Chain P."/>
            <person name="Malfatti S."/>
            <person name="Shin M."/>
            <person name="Vergez L."/>
            <person name="Schmutz J."/>
            <person name="Larimer F."/>
            <person name="Land M."/>
            <person name="Hauser L."/>
            <person name="Kyrpides N."/>
            <person name="Kim E."/>
            <person name="Meeks J.C."/>
            <person name="Elhai J."/>
            <person name="Campbell E.L."/>
            <person name="Thiel T."/>
            <person name="Longmire J."/>
            <person name="Potts M."/>
            <person name="Atlas R."/>
        </authorList>
    </citation>
    <scope>NUCLEOTIDE SEQUENCE [LARGE SCALE GENOMIC DNA]</scope>
    <source>
        <strain evidence="3">ATCC 29133 / PCC 73102</strain>
    </source>
</reference>
<evidence type="ECO:0000313" key="2">
    <source>
        <dbReference type="EMBL" id="ACC80349.1"/>
    </source>
</evidence>
<proteinExistence type="predicted"/>
<dbReference type="KEGG" id="npu:Npun_R1677"/>
<dbReference type="Proteomes" id="UP000001191">
    <property type="component" value="Chromosome"/>
</dbReference>
<gene>
    <name evidence="2" type="ordered locus">Npun_R1677</name>
</gene>
<sequence>MKKLIRLTFVITLLTGCSPLTNPVSSSGLDNYKVQWTGTNGSKLFGSYVIVSKNPSTPSKVEKITATLPYTVNFSAPKNALISAAGATGNQGAVEIKILKNGSECDQISVVGSGAMANKTCQ</sequence>
<dbReference type="EMBL" id="CP001037">
    <property type="protein sequence ID" value="ACC80349.1"/>
    <property type="molecule type" value="Genomic_DNA"/>
</dbReference>
<feature type="chain" id="PRO_5002776950" description="Lipoprotein" evidence="1">
    <location>
        <begin position="23"/>
        <end position="122"/>
    </location>
</feature>
<dbReference type="HOGENOM" id="CLU_2024325_0_0_3"/>
<evidence type="ECO:0000313" key="3">
    <source>
        <dbReference type="Proteomes" id="UP000001191"/>
    </source>
</evidence>
<keyword evidence="1" id="KW-0732">Signal</keyword>
<feature type="signal peptide" evidence="1">
    <location>
        <begin position="1"/>
        <end position="22"/>
    </location>
</feature>
<evidence type="ECO:0000256" key="1">
    <source>
        <dbReference type="SAM" id="SignalP"/>
    </source>
</evidence>
<dbReference type="EnsemblBacteria" id="ACC80349">
    <property type="protein sequence ID" value="ACC80349"/>
    <property type="gene ID" value="Npun_R1677"/>
</dbReference>
<evidence type="ECO:0008006" key="4">
    <source>
        <dbReference type="Google" id="ProtNLM"/>
    </source>
</evidence>
<reference evidence="2 3" key="2">
    <citation type="journal article" date="2013" name="Plant Physiol.">
        <title>A Nostoc punctiforme Sugar Transporter Necessary to Establish a Cyanobacterium-Plant Symbiosis.</title>
        <authorList>
            <person name="Ekman M."/>
            <person name="Picossi S."/>
            <person name="Campbell E.L."/>
            <person name="Meeks J.C."/>
            <person name="Flores E."/>
        </authorList>
    </citation>
    <scope>NUCLEOTIDE SEQUENCE [LARGE SCALE GENOMIC DNA]</scope>
    <source>
        <strain evidence="3">ATCC 29133 / PCC 73102</strain>
    </source>
</reference>
<keyword evidence="3" id="KW-1185">Reference proteome</keyword>
<dbReference type="PROSITE" id="PS51257">
    <property type="entry name" value="PROKAR_LIPOPROTEIN"/>
    <property type="match status" value="1"/>
</dbReference>
<dbReference type="AlphaFoldDB" id="B2J1I8"/>